<proteinExistence type="predicted"/>
<evidence type="ECO:0000313" key="3">
    <source>
        <dbReference type="EMBL" id="NRF69696.1"/>
    </source>
</evidence>
<feature type="chain" id="PRO_5045225071" evidence="2">
    <location>
        <begin position="27"/>
        <end position="366"/>
    </location>
</feature>
<name>A0ABX2EM08_9BURK</name>
<feature type="signal peptide" evidence="2">
    <location>
        <begin position="1"/>
        <end position="26"/>
    </location>
</feature>
<feature type="compositionally biased region" description="Low complexity" evidence="1">
    <location>
        <begin position="357"/>
        <end position="366"/>
    </location>
</feature>
<evidence type="ECO:0000256" key="2">
    <source>
        <dbReference type="SAM" id="SignalP"/>
    </source>
</evidence>
<organism evidence="3 4">
    <name type="scientific">Pseudaquabacterium terrae</name>
    <dbReference type="NCBI Taxonomy" id="2732868"/>
    <lineage>
        <taxon>Bacteria</taxon>
        <taxon>Pseudomonadati</taxon>
        <taxon>Pseudomonadota</taxon>
        <taxon>Betaproteobacteria</taxon>
        <taxon>Burkholderiales</taxon>
        <taxon>Sphaerotilaceae</taxon>
        <taxon>Pseudaquabacterium</taxon>
    </lineage>
</organism>
<feature type="region of interest" description="Disordered" evidence="1">
    <location>
        <begin position="339"/>
        <end position="366"/>
    </location>
</feature>
<keyword evidence="2" id="KW-0732">Signal</keyword>
<dbReference type="EMBL" id="JABRWJ010000006">
    <property type="protein sequence ID" value="NRF69696.1"/>
    <property type="molecule type" value="Genomic_DNA"/>
</dbReference>
<gene>
    <name evidence="3" type="ORF">HLB44_22070</name>
</gene>
<sequence>MATSIHRAAVLAGAAFALAPLAPALAFESVFSAVAGDVMRLAQAELNDTQAFMAAELEAERPVRGAPYCADAVHESVQLLPDANGAIGNRIVRRQQTRLCRDGEGRTRQEVDNQGQRRIYLRDPVGRENWVLDPQRKTARKLGRGPMGAFEGPLIDHSAWHEYGERMREWARGVSERMSRGHGAPGAAPPAVPPLPPVPQVAPLAAPAPVVIAAGEPGAQGLQMRVLRADHAGGAELPLPPGMAWRASGLAPRGPAVVTALGSKDIDGVRAGGERSTWTIEAGKVGNEKPIHILREVWRSPDLLLTLSTTDFDPRSGETRYRLTNLKRGEPDPVLMQVPADYTRRGHGAPTPPTAPTAPSTPRGRG</sequence>
<reference evidence="3 4" key="1">
    <citation type="submission" date="2020-05" db="EMBL/GenBank/DDBJ databases">
        <title>Aquincola sp. isolate from soil.</title>
        <authorList>
            <person name="Han J."/>
            <person name="Kim D.-U."/>
        </authorList>
    </citation>
    <scope>NUCLEOTIDE SEQUENCE [LARGE SCALE GENOMIC DNA]</scope>
    <source>
        <strain evidence="3 4">S2</strain>
    </source>
</reference>
<dbReference type="Proteomes" id="UP000737171">
    <property type="component" value="Unassembled WGS sequence"/>
</dbReference>
<protein>
    <submittedName>
        <fullName evidence="3">Uncharacterized protein</fullName>
    </submittedName>
</protein>
<accession>A0ABX2EM08</accession>
<evidence type="ECO:0000256" key="1">
    <source>
        <dbReference type="SAM" id="MobiDB-lite"/>
    </source>
</evidence>
<keyword evidence="4" id="KW-1185">Reference proteome</keyword>
<comment type="caution">
    <text evidence="3">The sequence shown here is derived from an EMBL/GenBank/DDBJ whole genome shotgun (WGS) entry which is preliminary data.</text>
</comment>
<evidence type="ECO:0000313" key="4">
    <source>
        <dbReference type="Proteomes" id="UP000737171"/>
    </source>
</evidence>
<dbReference type="RefSeq" id="WP_173127041.1">
    <property type="nucleotide sequence ID" value="NZ_JABRWJ010000006.1"/>
</dbReference>